<proteinExistence type="predicted"/>
<dbReference type="EMBL" id="CDMY01000802">
    <property type="protein sequence ID" value="CEM34049.1"/>
    <property type="molecule type" value="Genomic_DNA"/>
</dbReference>
<organism evidence="2 3">
    <name type="scientific">Vitrella brassicaformis (strain CCMP3155)</name>
    <dbReference type="NCBI Taxonomy" id="1169540"/>
    <lineage>
        <taxon>Eukaryota</taxon>
        <taxon>Sar</taxon>
        <taxon>Alveolata</taxon>
        <taxon>Colpodellida</taxon>
        <taxon>Vitrellaceae</taxon>
        <taxon>Vitrella</taxon>
    </lineage>
</organism>
<protein>
    <submittedName>
        <fullName evidence="2">Uncharacterized protein</fullName>
    </submittedName>
</protein>
<feature type="compositionally biased region" description="Low complexity" evidence="1">
    <location>
        <begin position="201"/>
        <end position="215"/>
    </location>
</feature>
<sequence length="227" mass="26393">MRAYRFVRDMKVIASLFKEERQEELLHFFYDLTYKEKATMEDSLSLLHGEFSLLYKEANDERRNLLRQTTEPSHFRTLQSHIRHAYTQGMGRDTRTFKRFSELFRRKKDDTNRQTKNQHSFFRVLWARNTQRHQTSTSPPHSQESIQDQQSSSKRAQSDGAAPSLSAGGESVNSRSSLAPESQEASSIRQRPSSGRSSIRVPVQQQSEPRSSQQEDTLHVKNVWADS</sequence>
<accession>A0A0G4GTH8</accession>
<feature type="compositionally biased region" description="Polar residues" evidence="1">
    <location>
        <begin position="171"/>
        <end position="197"/>
    </location>
</feature>
<dbReference type="InParanoid" id="A0A0G4GTH8"/>
<evidence type="ECO:0000313" key="3">
    <source>
        <dbReference type="Proteomes" id="UP000041254"/>
    </source>
</evidence>
<feature type="compositionally biased region" description="Polar residues" evidence="1">
    <location>
        <begin position="130"/>
        <end position="141"/>
    </location>
</feature>
<dbReference type="AlphaFoldDB" id="A0A0G4GTH8"/>
<keyword evidence="3" id="KW-1185">Reference proteome</keyword>
<dbReference type="VEuPathDB" id="CryptoDB:Vbra_10284"/>
<gene>
    <name evidence="2" type="ORF">Vbra_10284</name>
</gene>
<feature type="region of interest" description="Disordered" evidence="1">
    <location>
        <begin position="130"/>
        <end position="227"/>
    </location>
</feature>
<evidence type="ECO:0000256" key="1">
    <source>
        <dbReference type="SAM" id="MobiDB-lite"/>
    </source>
</evidence>
<reference evidence="2 3" key="1">
    <citation type="submission" date="2014-11" db="EMBL/GenBank/DDBJ databases">
        <authorList>
            <person name="Zhu J."/>
            <person name="Qi W."/>
            <person name="Song R."/>
        </authorList>
    </citation>
    <scope>NUCLEOTIDE SEQUENCE [LARGE SCALE GENOMIC DNA]</scope>
</reference>
<feature type="compositionally biased region" description="Low complexity" evidence="1">
    <location>
        <begin position="142"/>
        <end position="153"/>
    </location>
</feature>
<evidence type="ECO:0000313" key="2">
    <source>
        <dbReference type="EMBL" id="CEM34049.1"/>
    </source>
</evidence>
<dbReference type="Proteomes" id="UP000041254">
    <property type="component" value="Unassembled WGS sequence"/>
</dbReference>
<name>A0A0G4GTH8_VITBC</name>